<organism evidence="1 2">
    <name type="scientific">Austropuccinia psidii MF-1</name>
    <dbReference type="NCBI Taxonomy" id="1389203"/>
    <lineage>
        <taxon>Eukaryota</taxon>
        <taxon>Fungi</taxon>
        <taxon>Dikarya</taxon>
        <taxon>Basidiomycota</taxon>
        <taxon>Pucciniomycotina</taxon>
        <taxon>Pucciniomycetes</taxon>
        <taxon>Pucciniales</taxon>
        <taxon>Sphaerophragmiaceae</taxon>
        <taxon>Austropuccinia</taxon>
    </lineage>
</organism>
<evidence type="ECO:0000313" key="2">
    <source>
        <dbReference type="Proteomes" id="UP000765509"/>
    </source>
</evidence>
<name>A0A9Q3J584_9BASI</name>
<proteinExistence type="predicted"/>
<protein>
    <submittedName>
        <fullName evidence="1">Uncharacterized protein</fullName>
    </submittedName>
</protein>
<gene>
    <name evidence="1" type="ORF">O181_095523</name>
</gene>
<keyword evidence="2" id="KW-1185">Reference proteome</keyword>
<sequence>MKQKLVDLLFKYKSSFSTDKEPLGSIIGNELDIILNVEKPYPPLLRRPAYPSSPRAGEGLKVHIKELMDLGVLRRVGHNE</sequence>
<accession>A0A9Q3J584</accession>
<reference evidence="1" key="1">
    <citation type="submission" date="2021-03" db="EMBL/GenBank/DDBJ databases">
        <title>Draft genome sequence of rust myrtle Austropuccinia psidii MF-1, a brazilian biotype.</title>
        <authorList>
            <person name="Quecine M.C."/>
            <person name="Pachon D.M.R."/>
            <person name="Bonatelli M.L."/>
            <person name="Correr F.H."/>
            <person name="Franceschini L.M."/>
            <person name="Leite T.F."/>
            <person name="Margarido G.R.A."/>
            <person name="Almeida C.A."/>
            <person name="Ferrarezi J.A."/>
            <person name="Labate C.A."/>
        </authorList>
    </citation>
    <scope>NUCLEOTIDE SEQUENCE</scope>
    <source>
        <strain evidence="1">MF-1</strain>
    </source>
</reference>
<comment type="caution">
    <text evidence="1">The sequence shown here is derived from an EMBL/GenBank/DDBJ whole genome shotgun (WGS) entry which is preliminary data.</text>
</comment>
<evidence type="ECO:0000313" key="1">
    <source>
        <dbReference type="EMBL" id="MBW0555808.1"/>
    </source>
</evidence>
<dbReference type="EMBL" id="AVOT02062942">
    <property type="protein sequence ID" value="MBW0555808.1"/>
    <property type="molecule type" value="Genomic_DNA"/>
</dbReference>
<dbReference type="Proteomes" id="UP000765509">
    <property type="component" value="Unassembled WGS sequence"/>
</dbReference>
<dbReference type="AlphaFoldDB" id="A0A9Q3J584"/>